<reference evidence="2" key="1">
    <citation type="submission" date="2023-08" db="EMBL/GenBank/DDBJ databases">
        <title>Comparative genomics and taxonomic characterization of three novel marine species of genus Marivirga.</title>
        <authorList>
            <person name="Muhammad N."/>
            <person name="Kim S.-G."/>
        </authorList>
    </citation>
    <scope>NUCLEOTIDE SEQUENCE [LARGE SCALE GENOMIC DNA]</scope>
    <source>
        <strain evidence="2">ABR2-2</strain>
    </source>
</reference>
<feature type="chain" id="PRO_5041404601" evidence="1">
    <location>
        <begin position="26"/>
        <end position="57"/>
    </location>
</feature>
<dbReference type="Proteomes" id="UP001244443">
    <property type="component" value="Chromosome"/>
</dbReference>
<gene>
    <name evidence="2" type="ORF">QYS48_12865</name>
</gene>
<dbReference type="EMBL" id="CP129970">
    <property type="protein sequence ID" value="WKK87519.1"/>
    <property type="molecule type" value="Genomic_DNA"/>
</dbReference>
<name>A0AA49GJ25_9BACT</name>
<keyword evidence="1" id="KW-0732">Signal</keyword>
<evidence type="ECO:0000313" key="3">
    <source>
        <dbReference type="Proteomes" id="UP001244443"/>
    </source>
</evidence>
<dbReference type="AlphaFoldDB" id="A0AA49GJ25"/>
<evidence type="ECO:0000256" key="1">
    <source>
        <dbReference type="SAM" id="SignalP"/>
    </source>
</evidence>
<protein>
    <submittedName>
        <fullName evidence="2">Uncharacterized protein</fullName>
    </submittedName>
</protein>
<organism evidence="2 3">
    <name type="scientific">Marivirga arenosa</name>
    <dbReference type="NCBI Taxonomy" id="3059076"/>
    <lineage>
        <taxon>Bacteria</taxon>
        <taxon>Pseudomonadati</taxon>
        <taxon>Bacteroidota</taxon>
        <taxon>Cytophagia</taxon>
        <taxon>Cytophagales</taxon>
        <taxon>Marivirgaceae</taxon>
        <taxon>Marivirga</taxon>
    </lineage>
</organism>
<sequence>MKNVKKVFAAFVFSAFVLSSLSVFAQQTIKPDHEDKKFDGNDCCSGSGNCIVGPDFC</sequence>
<dbReference type="RefSeq" id="WP_302103902.1">
    <property type="nucleotide sequence ID" value="NZ_CP129970.2"/>
</dbReference>
<evidence type="ECO:0000313" key="2">
    <source>
        <dbReference type="EMBL" id="WKK87519.1"/>
    </source>
</evidence>
<feature type="signal peptide" evidence="1">
    <location>
        <begin position="1"/>
        <end position="25"/>
    </location>
</feature>
<accession>A0AA49GJ25</accession>
<keyword evidence="3" id="KW-1185">Reference proteome</keyword>
<proteinExistence type="predicted"/>